<gene>
    <name evidence="8" type="ORF">JOF42_003374</name>
</gene>
<keyword evidence="4 6" id="KW-1133">Transmembrane helix</keyword>
<dbReference type="InterPro" id="IPR000515">
    <property type="entry name" value="MetI-like"/>
</dbReference>
<dbReference type="Gene3D" id="1.10.3720.10">
    <property type="entry name" value="MetI-like"/>
    <property type="match status" value="1"/>
</dbReference>
<dbReference type="PANTHER" id="PTHR30177:SF4">
    <property type="entry name" value="OSMOPROTECTANT IMPORT PERMEASE PROTEIN OSMW"/>
    <property type="match status" value="1"/>
</dbReference>
<dbReference type="PROSITE" id="PS50928">
    <property type="entry name" value="ABC_TM1"/>
    <property type="match status" value="1"/>
</dbReference>
<feature type="transmembrane region" description="Helical" evidence="6">
    <location>
        <begin position="183"/>
        <end position="204"/>
    </location>
</feature>
<dbReference type="CDD" id="cd06261">
    <property type="entry name" value="TM_PBP2"/>
    <property type="match status" value="1"/>
</dbReference>
<sequence>MTWFLNNLPQIGELLGAHLGIAVPAIVLSVLIGVPIGRIAHASGRARGAILTSTSLLYALPSLPLIILIPILTGLPLRSHATLITALTVYGVALLVRSAADAFATVPRDVRAAADATGYPRWRRVLGIELPLAMPVLIAGTRVVAMSSIGLTTIGALIGIPSLGSLFTDGFQRGIAAEVTTGIVLTVVVALAFDAALLITGRLVQPWARATRLSAGASA</sequence>
<protein>
    <submittedName>
        <fullName evidence="8">Osmoprotectant transport system permease protein</fullName>
    </submittedName>
</protein>
<organism evidence="8 9">
    <name type="scientific">Microbacterium phyllosphaerae</name>
    <dbReference type="NCBI Taxonomy" id="124798"/>
    <lineage>
        <taxon>Bacteria</taxon>
        <taxon>Bacillati</taxon>
        <taxon>Actinomycetota</taxon>
        <taxon>Actinomycetes</taxon>
        <taxon>Micrococcales</taxon>
        <taxon>Microbacteriaceae</taxon>
        <taxon>Microbacterium</taxon>
    </lineage>
</organism>
<dbReference type="InterPro" id="IPR035906">
    <property type="entry name" value="MetI-like_sf"/>
</dbReference>
<evidence type="ECO:0000256" key="4">
    <source>
        <dbReference type="ARBA" id="ARBA00022989"/>
    </source>
</evidence>
<feature type="transmembrane region" description="Helical" evidence="6">
    <location>
        <begin position="77"/>
        <end position="96"/>
    </location>
</feature>
<evidence type="ECO:0000313" key="9">
    <source>
        <dbReference type="Proteomes" id="UP000703720"/>
    </source>
</evidence>
<accession>A0ABS4WUJ9</accession>
<evidence type="ECO:0000256" key="5">
    <source>
        <dbReference type="ARBA" id="ARBA00023136"/>
    </source>
</evidence>
<evidence type="ECO:0000256" key="1">
    <source>
        <dbReference type="ARBA" id="ARBA00004141"/>
    </source>
</evidence>
<reference evidence="8 9" key="1">
    <citation type="submission" date="2021-03" db="EMBL/GenBank/DDBJ databases">
        <title>Sequencing the genomes of 1000 actinobacteria strains.</title>
        <authorList>
            <person name="Klenk H.-P."/>
        </authorList>
    </citation>
    <scope>NUCLEOTIDE SEQUENCE [LARGE SCALE GENOMIC DNA]</scope>
    <source>
        <strain evidence="8 9">DSM 13468</strain>
    </source>
</reference>
<comment type="similarity">
    <text evidence="6">Belongs to the binding-protein-dependent transport system permease family.</text>
</comment>
<evidence type="ECO:0000259" key="7">
    <source>
        <dbReference type="PROSITE" id="PS50928"/>
    </source>
</evidence>
<keyword evidence="3 6" id="KW-0812">Transmembrane</keyword>
<dbReference type="SUPFAM" id="SSF161098">
    <property type="entry name" value="MetI-like"/>
    <property type="match status" value="1"/>
</dbReference>
<feature type="transmembrane region" description="Helical" evidence="6">
    <location>
        <begin position="143"/>
        <end position="163"/>
    </location>
</feature>
<comment type="subcellular location">
    <subcellularLocation>
        <location evidence="6">Cell membrane</location>
        <topology evidence="6">Multi-pass membrane protein</topology>
    </subcellularLocation>
    <subcellularLocation>
        <location evidence="1">Membrane</location>
        <topology evidence="1">Multi-pass membrane protein</topology>
    </subcellularLocation>
</comment>
<evidence type="ECO:0000256" key="2">
    <source>
        <dbReference type="ARBA" id="ARBA00022448"/>
    </source>
</evidence>
<name>A0ABS4WUJ9_9MICO</name>
<evidence type="ECO:0000313" key="8">
    <source>
        <dbReference type="EMBL" id="MBP2379879.1"/>
    </source>
</evidence>
<feature type="transmembrane region" description="Helical" evidence="6">
    <location>
        <begin position="15"/>
        <end position="37"/>
    </location>
</feature>
<keyword evidence="5 6" id="KW-0472">Membrane</keyword>
<dbReference type="Proteomes" id="UP000703720">
    <property type="component" value="Unassembled WGS sequence"/>
</dbReference>
<proteinExistence type="inferred from homology"/>
<dbReference type="EMBL" id="JAGIOA010000001">
    <property type="protein sequence ID" value="MBP2379879.1"/>
    <property type="molecule type" value="Genomic_DNA"/>
</dbReference>
<comment type="caution">
    <text evidence="8">The sequence shown here is derived from an EMBL/GenBank/DDBJ whole genome shotgun (WGS) entry which is preliminary data.</text>
</comment>
<feature type="domain" description="ABC transmembrane type-1" evidence="7">
    <location>
        <begin position="15"/>
        <end position="197"/>
    </location>
</feature>
<keyword evidence="9" id="KW-1185">Reference proteome</keyword>
<dbReference type="RefSeq" id="WP_210098877.1">
    <property type="nucleotide sequence ID" value="NZ_BAAAIO010000002.1"/>
</dbReference>
<dbReference type="InterPro" id="IPR051204">
    <property type="entry name" value="ABC_transp_perm/SBD"/>
</dbReference>
<dbReference type="Pfam" id="PF00528">
    <property type="entry name" value="BPD_transp_1"/>
    <property type="match status" value="1"/>
</dbReference>
<evidence type="ECO:0000256" key="6">
    <source>
        <dbReference type="RuleBase" id="RU363032"/>
    </source>
</evidence>
<evidence type="ECO:0000256" key="3">
    <source>
        <dbReference type="ARBA" id="ARBA00022692"/>
    </source>
</evidence>
<feature type="transmembrane region" description="Helical" evidence="6">
    <location>
        <begin position="49"/>
        <end position="71"/>
    </location>
</feature>
<keyword evidence="2 6" id="KW-0813">Transport</keyword>
<dbReference type="PANTHER" id="PTHR30177">
    <property type="entry name" value="GLYCINE BETAINE/L-PROLINE TRANSPORT SYSTEM PERMEASE PROTEIN PROW"/>
    <property type="match status" value="1"/>
</dbReference>